<protein>
    <recommendedName>
        <fullName evidence="4">NACHT domain-containing protein</fullName>
    </recommendedName>
</protein>
<comment type="caution">
    <text evidence="5">The sequence shown here is derived from an EMBL/GenBank/DDBJ whole genome shotgun (WGS) entry which is preliminary data.</text>
</comment>
<evidence type="ECO:0000256" key="2">
    <source>
        <dbReference type="SAM" id="Coils"/>
    </source>
</evidence>
<dbReference type="Pfam" id="PF24883">
    <property type="entry name" value="NPHP3_N"/>
    <property type="match status" value="1"/>
</dbReference>
<keyword evidence="1" id="KW-0677">Repeat</keyword>
<organism evidence="5 6">
    <name type="scientific">Clonostachys solani</name>
    <dbReference type="NCBI Taxonomy" id="160281"/>
    <lineage>
        <taxon>Eukaryota</taxon>
        <taxon>Fungi</taxon>
        <taxon>Dikarya</taxon>
        <taxon>Ascomycota</taxon>
        <taxon>Pezizomycotina</taxon>
        <taxon>Sordariomycetes</taxon>
        <taxon>Hypocreomycetidae</taxon>
        <taxon>Hypocreales</taxon>
        <taxon>Bionectriaceae</taxon>
        <taxon>Clonostachys</taxon>
    </lineage>
</organism>
<dbReference type="PROSITE" id="PS50837">
    <property type="entry name" value="NACHT"/>
    <property type="match status" value="1"/>
</dbReference>
<keyword evidence="2" id="KW-0175">Coiled coil</keyword>
<dbReference type="InterPro" id="IPR056884">
    <property type="entry name" value="NPHP3-like_N"/>
</dbReference>
<dbReference type="Proteomes" id="UP000775872">
    <property type="component" value="Unassembled WGS sequence"/>
</dbReference>
<feature type="coiled-coil region" evidence="2">
    <location>
        <begin position="209"/>
        <end position="241"/>
    </location>
</feature>
<dbReference type="SUPFAM" id="SSF52540">
    <property type="entry name" value="P-loop containing nucleoside triphosphate hydrolases"/>
    <property type="match status" value="1"/>
</dbReference>
<reference evidence="5" key="1">
    <citation type="submission" date="2021-10" db="EMBL/GenBank/DDBJ databases">
        <authorList>
            <person name="Piombo E."/>
        </authorList>
    </citation>
    <scope>NUCLEOTIDE SEQUENCE</scope>
</reference>
<dbReference type="InterPro" id="IPR007111">
    <property type="entry name" value="NACHT_NTPase"/>
</dbReference>
<dbReference type="PANTHER" id="PTHR10039:SF14">
    <property type="entry name" value="NACHT DOMAIN-CONTAINING PROTEIN"/>
    <property type="match status" value="1"/>
</dbReference>
<name>A0A9N9Z8R8_9HYPO</name>
<keyword evidence="6" id="KW-1185">Reference proteome</keyword>
<evidence type="ECO:0000256" key="3">
    <source>
        <dbReference type="SAM" id="MobiDB-lite"/>
    </source>
</evidence>
<gene>
    <name evidence="5" type="ORF">CSOL1703_00016014</name>
</gene>
<dbReference type="InterPro" id="IPR027417">
    <property type="entry name" value="P-loop_NTPase"/>
</dbReference>
<evidence type="ECO:0000313" key="6">
    <source>
        <dbReference type="Proteomes" id="UP000775872"/>
    </source>
</evidence>
<dbReference type="EMBL" id="CABFOC020000039">
    <property type="protein sequence ID" value="CAH0051117.1"/>
    <property type="molecule type" value="Genomic_DNA"/>
</dbReference>
<dbReference type="OrthoDB" id="4772757at2759"/>
<feature type="domain" description="NACHT" evidence="4">
    <location>
        <begin position="354"/>
        <end position="500"/>
    </location>
</feature>
<sequence length="1476" mass="166600">MDVFRQAQSRFRLALSAEEQAQYGPCDSVEQLLTDVRQFSLLAKGNRRLSDCMLKIKTFSENLEPYLGLIAMICGSHAGRTDATFGTLRLVLQMASSYGSFFEKLCDALDKLDARFPRYQELYEKLSSRKAGSVGPTLTNALGKTYDLLFEFFQSVAGLFSRPNGRTRHTFSTVASLAREPFDVRFKGILEKISFYHNLVKEEIETERVEEIQDDLVKLKAAAAEQATEKLQNTLLEKLKEIQAGQAPNKAQLTLLQSLLVDGFSRQATLESQNRLLNLLSQFTNHEDARIQAEFKSSVIRWIDPPDYKENLCDAQDERTDGTAEWIFDNPAFIQWQRGLPEQDSPSTSNSPSSLLWINGKPGSGKTVLAGSIVEELRRKQKNRAMDSAVCYYFFNQNMGKKNNHVDTYRAILAQLFRHCHEMDKVYDIFAMIKMSIASDIRASEHELVDTIHLCLKEVPRSHFILDGIDECSNDTKLLKNIRIWCETTPVKTILLSRPDVSSLRKAISPASTITMIYSELGRDICRYLTPEFDDFRDEGLLPKDADIEMLASHLVKRAEGMFLWARVMIEYLASPALSKRQRLEIIMEDTPGGLDRLEDLYCRIQDRIDALDGPSRQIAHKALVWIAHTRLTLPELSEAIIDEDWGSDREEDSNHFEHAVIVSCRGIIEKRPNGIFRYIHLTAREFAQNGPQRSARQPLIPHIHSARAQIAQYCVGYFNKRIPANPLSGQLGVTADFKIINERWPLLGFASRNWIDFTLDVLYTHEAELSDSGMDSLHTEINTFLQNRFFVMVWIEALYTLCPSGLFQSLERTQTDMDQMQLTKLAPNWQECCQNLKELIHDVCQIHLNWGETLTDTPCEVWGDVGIFQKSKFLASTKAGTVESLAATLHVKGRSKGISPLFSQSRSSLDVKRLAVLSVFPCKYFRDGWDSHAEIPCYSKARKRSERARRPSQQTKELYTGGAEDYSSYYAPPIPELPGAPKPPRTKADFSDACSGWVITYEIFSIETTESSRLLFMEAPVDALPVEICLRQSLLVDNEDWICTFALSIGPNLDRFTVLNMLFDVKSDQTYHSRAIDWPQTYRPLNWSTSKKINSNGHFGVNTYNYHFLWSWDGRYLLFRDRNLIATKWVQHGTSIALFSIQEPALGEEAIKLVNCFSTDSFSTGIHACHFHPTRDLLLLRDDKNFYLWKFLDEPSVLQLADTQTRQGVGIEGISFSSCGKYIAISYRGQPWPKLYPLTTFLGVDENIESCHETIETSAGITEDSAAHPSAASGEVAARNKETELTTNPIISRATSSSVVVKKGNGNEFNMTRLDVTPKEIQIRQKDERQDTSTSLIKLPQSISTKNITAEVTAPVPEENPKFQVILNAGPAKVFLSSDGDAAATHLPLVVRKDPRALRPQQSDQITGRGAKISHTDRNADAVPAQLTEAADIASSEPAAEKPLEAQSPQAAITKLKPEKKKGKLTSWISKQMKK</sequence>
<dbReference type="SUPFAM" id="SSF82171">
    <property type="entry name" value="DPP6 N-terminal domain-like"/>
    <property type="match status" value="1"/>
</dbReference>
<accession>A0A9N9Z8R8</accession>
<proteinExistence type="predicted"/>
<feature type="region of interest" description="Disordered" evidence="3">
    <location>
        <begin position="1396"/>
        <end position="1476"/>
    </location>
</feature>
<evidence type="ECO:0000259" key="4">
    <source>
        <dbReference type="PROSITE" id="PS50837"/>
    </source>
</evidence>
<evidence type="ECO:0000313" key="5">
    <source>
        <dbReference type="EMBL" id="CAH0051117.1"/>
    </source>
</evidence>
<evidence type="ECO:0000256" key="1">
    <source>
        <dbReference type="ARBA" id="ARBA00022737"/>
    </source>
</evidence>
<dbReference type="Gene3D" id="3.40.50.300">
    <property type="entry name" value="P-loop containing nucleotide triphosphate hydrolases"/>
    <property type="match status" value="1"/>
</dbReference>
<dbReference type="PANTHER" id="PTHR10039">
    <property type="entry name" value="AMELOGENIN"/>
    <property type="match status" value="1"/>
</dbReference>